<protein>
    <recommendedName>
        <fullName evidence="2">BAG domain-containing protein</fullName>
    </recommendedName>
</protein>
<evidence type="ECO:0000259" key="2">
    <source>
        <dbReference type="PROSITE" id="PS51035"/>
    </source>
</evidence>
<reference evidence="3 4" key="1">
    <citation type="journal article" date="2016" name="Proc. Natl. Acad. Sci. U.S.A.">
        <title>Comparative genomics of biotechnologically important yeasts.</title>
        <authorList>
            <person name="Riley R."/>
            <person name="Haridas S."/>
            <person name="Wolfe K.H."/>
            <person name="Lopes M.R."/>
            <person name="Hittinger C.T."/>
            <person name="Goeker M."/>
            <person name="Salamov A.A."/>
            <person name="Wisecaver J.H."/>
            <person name="Long T.M."/>
            <person name="Calvey C.H."/>
            <person name="Aerts A.L."/>
            <person name="Barry K.W."/>
            <person name="Choi C."/>
            <person name="Clum A."/>
            <person name="Coughlan A.Y."/>
            <person name="Deshpande S."/>
            <person name="Douglass A.P."/>
            <person name="Hanson S.J."/>
            <person name="Klenk H.-P."/>
            <person name="LaButti K.M."/>
            <person name="Lapidus A."/>
            <person name="Lindquist E.A."/>
            <person name="Lipzen A.M."/>
            <person name="Meier-Kolthoff J.P."/>
            <person name="Ohm R.A."/>
            <person name="Otillar R.P."/>
            <person name="Pangilinan J.L."/>
            <person name="Peng Y."/>
            <person name="Rokas A."/>
            <person name="Rosa C.A."/>
            <person name="Scheuner C."/>
            <person name="Sibirny A.A."/>
            <person name="Slot J.C."/>
            <person name="Stielow J.B."/>
            <person name="Sun H."/>
            <person name="Kurtzman C.P."/>
            <person name="Blackwell M."/>
            <person name="Grigoriev I.V."/>
            <person name="Jeffries T.W."/>
        </authorList>
    </citation>
    <scope>NUCLEOTIDE SEQUENCE [LARGE SCALE GENOMIC DNA]</scope>
    <source>
        <strain evidence="3 4">NRRL Y-11557</strain>
    </source>
</reference>
<dbReference type="PROSITE" id="PS51035">
    <property type="entry name" value="BAG"/>
    <property type="match status" value="1"/>
</dbReference>
<dbReference type="SMART" id="SM00264">
    <property type="entry name" value="BAG"/>
    <property type="match status" value="1"/>
</dbReference>
<dbReference type="InterPro" id="IPR036533">
    <property type="entry name" value="BAG_dom_sf"/>
</dbReference>
<dbReference type="EMBL" id="KV454289">
    <property type="protein sequence ID" value="ODQ76183.1"/>
    <property type="molecule type" value="Genomic_DNA"/>
</dbReference>
<dbReference type="Gene3D" id="1.20.58.120">
    <property type="entry name" value="BAG domain"/>
    <property type="match status" value="1"/>
</dbReference>
<feature type="region of interest" description="Disordered" evidence="1">
    <location>
        <begin position="217"/>
        <end position="238"/>
    </location>
</feature>
<organism evidence="3 4">
    <name type="scientific">Lipomyces starkeyi NRRL Y-11557</name>
    <dbReference type="NCBI Taxonomy" id="675824"/>
    <lineage>
        <taxon>Eukaryota</taxon>
        <taxon>Fungi</taxon>
        <taxon>Dikarya</taxon>
        <taxon>Ascomycota</taxon>
        <taxon>Saccharomycotina</taxon>
        <taxon>Lipomycetes</taxon>
        <taxon>Lipomycetales</taxon>
        <taxon>Lipomycetaceae</taxon>
        <taxon>Lipomyces</taxon>
    </lineage>
</organism>
<dbReference type="Proteomes" id="UP000094385">
    <property type="component" value="Unassembled WGS sequence"/>
</dbReference>
<name>A0A1E3QER4_LIPST</name>
<keyword evidence="4" id="KW-1185">Reference proteome</keyword>
<dbReference type="GO" id="GO:0051087">
    <property type="term" value="F:protein-folding chaperone binding"/>
    <property type="evidence" value="ECO:0007669"/>
    <property type="project" value="InterPro"/>
</dbReference>
<dbReference type="AlphaFoldDB" id="A0A1E3QER4"/>
<dbReference type="OrthoDB" id="417450at2759"/>
<evidence type="ECO:0000313" key="3">
    <source>
        <dbReference type="EMBL" id="ODQ76183.1"/>
    </source>
</evidence>
<gene>
    <name evidence="3" type="ORF">LIPSTDRAFT_125238</name>
</gene>
<feature type="region of interest" description="Disordered" evidence="1">
    <location>
        <begin position="1"/>
        <end position="35"/>
    </location>
</feature>
<evidence type="ECO:0000256" key="1">
    <source>
        <dbReference type="SAM" id="MobiDB-lite"/>
    </source>
</evidence>
<feature type="compositionally biased region" description="Polar residues" evidence="1">
    <location>
        <begin position="13"/>
        <end position="29"/>
    </location>
</feature>
<evidence type="ECO:0000313" key="4">
    <source>
        <dbReference type="Proteomes" id="UP000094385"/>
    </source>
</evidence>
<dbReference type="STRING" id="675824.A0A1E3QER4"/>
<dbReference type="Pfam" id="PF02179">
    <property type="entry name" value="BAG"/>
    <property type="match status" value="1"/>
</dbReference>
<feature type="compositionally biased region" description="Polar residues" evidence="1">
    <location>
        <begin position="227"/>
        <end position="238"/>
    </location>
</feature>
<dbReference type="SUPFAM" id="SSF63491">
    <property type="entry name" value="BAG domain"/>
    <property type="match status" value="1"/>
</dbReference>
<accession>A0A1E3QER4</accession>
<proteinExistence type="predicted"/>
<dbReference type="InterPro" id="IPR003103">
    <property type="entry name" value="BAG_domain"/>
</dbReference>
<sequence length="238" mass="26204">MRRFFGYAAPEQAQPSTNQKHNSDYSTSHHYADDSKPDHILVKHGKQFLRVDFSSPGDIAKGHASVGDVRATTARFLGLGKDDITLVFGGKKLLNDKEKLVNLKIASGARMLAIVSKHWKANEAVGVPRQQAKKAAVPTDPIERIDNVLNAAAAELVPKIDQFVTSPPADASDKSDEHRILSELILQRLFALDEIDTHENPEARRRRKEAVNKLHEYQAQVDGAMSTADTSETSLSSC</sequence>
<feature type="domain" description="BAG" evidence="2">
    <location>
        <begin position="144"/>
        <end position="225"/>
    </location>
</feature>